<sequence>MSKIITNEKEKETAAARYSEWFSDPAKIPVSFRLGNEVYHGFGEGFSVTREPLPAGTQVGTPFDGLRRYRSLSDRGEKITAKHPSGITVTVMTAVYENYGTFEWAVYFRNEGTENSPVLSEVNAADLSFGGQDPCLHYFIGDDSEDRHAMKPESILLRPGISLEIQPFGGRPTNFMLPFFRLSTGEETAVISVGWSGQWRCRFDTVNAIRSVRMSAGQVNLHAYLTPGEEIRTPMMTFLFADCRCDCEAGEDRVINLWRRFLIDCNMRLINGELMKPHTGASTSWIYAEMRDATDANQIAAFDVYRENGIKPDYWWMDAGWYFKGDHELIDNWTQTGSWEIDTNRFPSEMRDITTHVEKYGSKTLLWFEPERITENTFLAGKPEWQVTPSLLDLGNPEARAWLSERVNSVLKKAGISIYRQDYNIDPLGHWLSRDSENAPDRWGITENHYVTGYLAYWDSLIAENPEMMLDSCASGGRRNDLETVRRSVSLHKTDADYSDFTRKQAMHYSFYQWLPYFGTPVTGAGYTTDIEKYAFRSAMIPWFTYSYDVRKSAEENAYEPAAEALEEWHDTNMFFWGDYYPLTGWSNSDSDWIGWEFYDDEQRGGIIQLFRRDSSEEDMKTFVLRGLDPNTTYVIHDYDGDPVSLATGRELCGTGITVVIPEKRSSALIKFTARK</sequence>
<gene>
    <name evidence="3" type="ORF">MR241_07320</name>
</gene>
<dbReference type="AlphaFoldDB" id="A0AAE3FHI8"/>
<dbReference type="Gene3D" id="2.70.98.60">
    <property type="entry name" value="alpha-galactosidase from lactobacil brevis"/>
    <property type="match status" value="1"/>
</dbReference>
<dbReference type="GO" id="GO:0004557">
    <property type="term" value="F:alpha-galactosidase activity"/>
    <property type="evidence" value="ECO:0007669"/>
    <property type="project" value="UniProtKB-EC"/>
</dbReference>
<protein>
    <submittedName>
        <fullName evidence="3">Alpha-galactosidase</fullName>
        <ecNumber evidence="3">3.2.1.22</ecNumber>
    </submittedName>
</protein>
<keyword evidence="2 3" id="KW-0326">Glycosidase</keyword>
<dbReference type="Pfam" id="PF02065">
    <property type="entry name" value="Melibiase"/>
    <property type="match status" value="1"/>
</dbReference>
<comment type="caution">
    <text evidence="3">The sequence shown here is derived from an EMBL/GenBank/DDBJ whole genome shotgun (WGS) entry which is preliminary data.</text>
</comment>
<proteinExistence type="predicted"/>
<name>A0AAE3FHI8_9BACT</name>
<evidence type="ECO:0000256" key="1">
    <source>
        <dbReference type="ARBA" id="ARBA00022801"/>
    </source>
</evidence>
<dbReference type="InterPro" id="IPR013780">
    <property type="entry name" value="Glyco_hydro_b"/>
</dbReference>
<dbReference type="InterPro" id="IPR013785">
    <property type="entry name" value="Aldolase_TIM"/>
</dbReference>
<dbReference type="EC" id="3.2.1.22" evidence="3"/>
<evidence type="ECO:0000313" key="3">
    <source>
        <dbReference type="EMBL" id="MCI5756087.1"/>
    </source>
</evidence>
<dbReference type="Gene3D" id="3.20.20.70">
    <property type="entry name" value="Aldolase class I"/>
    <property type="match status" value="1"/>
</dbReference>
<dbReference type="Proteomes" id="UP001139365">
    <property type="component" value="Unassembled WGS sequence"/>
</dbReference>
<dbReference type="SUPFAM" id="SSF51445">
    <property type="entry name" value="(Trans)glycosidases"/>
    <property type="match status" value="1"/>
</dbReference>
<evidence type="ECO:0000256" key="2">
    <source>
        <dbReference type="ARBA" id="ARBA00023295"/>
    </source>
</evidence>
<accession>A0AAE3FHI8</accession>
<organism evidence="3 4">
    <name type="scientific">Candidatus Colimorpha enterica</name>
    <dbReference type="NCBI Taxonomy" id="3083063"/>
    <lineage>
        <taxon>Bacteria</taxon>
        <taxon>Pseudomonadati</taxon>
        <taxon>Bacteroidota</taxon>
        <taxon>Bacteroidia</taxon>
        <taxon>Bacteroidales</taxon>
        <taxon>Candidatus Colimorpha</taxon>
    </lineage>
</organism>
<dbReference type="Gene3D" id="2.60.40.1180">
    <property type="entry name" value="Golgi alpha-mannosidase II"/>
    <property type="match status" value="1"/>
</dbReference>
<dbReference type="InterPro" id="IPR038417">
    <property type="entry name" value="Alpga-gal_N_sf"/>
</dbReference>
<reference evidence="3 4" key="1">
    <citation type="submission" date="2022-03" db="EMBL/GenBank/DDBJ databases">
        <title>Metagenome-assembled genomes from swine fecal metagenomes.</title>
        <authorList>
            <person name="Holman D.B."/>
            <person name="Kommadath A."/>
        </authorList>
    </citation>
    <scope>NUCLEOTIDE SEQUENCE [LARGE SCALE GENOMIC DNA]</scope>
    <source>
        <strain evidence="3">SUG147</strain>
    </source>
</reference>
<dbReference type="EMBL" id="JALEMU010000120">
    <property type="protein sequence ID" value="MCI5756087.1"/>
    <property type="molecule type" value="Genomic_DNA"/>
</dbReference>
<evidence type="ECO:0000313" key="4">
    <source>
        <dbReference type="Proteomes" id="UP001139365"/>
    </source>
</evidence>
<dbReference type="InterPro" id="IPR017853">
    <property type="entry name" value="GH"/>
</dbReference>
<keyword evidence="1 3" id="KW-0378">Hydrolase</keyword>